<dbReference type="SUPFAM" id="SSF51395">
    <property type="entry name" value="FMN-linked oxidoreductases"/>
    <property type="match status" value="1"/>
</dbReference>
<dbReference type="PANTHER" id="PTHR11082">
    <property type="entry name" value="TRNA-DIHYDROURIDINE SYNTHASE"/>
    <property type="match status" value="1"/>
</dbReference>
<evidence type="ECO:0000256" key="3">
    <source>
        <dbReference type="ARBA" id="ARBA00022643"/>
    </source>
</evidence>
<dbReference type="PANTHER" id="PTHR11082:SF31">
    <property type="entry name" value="TRNA-DIHYDROURIDINE(20A_20B) SYNTHASE [NAD(P)+]-LIKE"/>
    <property type="match status" value="1"/>
</dbReference>
<organism evidence="7 8">
    <name type="scientific">Stomoxys calcitrans</name>
    <name type="common">Stable fly</name>
    <name type="synonym">Conops calcitrans</name>
    <dbReference type="NCBI Taxonomy" id="35570"/>
    <lineage>
        <taxon>Eukaryota</taxon>
        <taxon>Metazoa</taxon>
        <taxon>Ecdysozoa</taxon>
        <taxon>Arthropoda</taxon>
        <taxon>Hexapoda</taxon>
        <taxon>Insecta</taxon>
        <taxon>Pterygota</taxon>
        <taxon>Neoptera</taxon>
        <taxon>Endopterygota</taxon>
        <taxon>Diptera</taxon>
        <taxon>Brachycera</taxon>
        <taxon>Muscomorpha</taxon>
        <taxon>Muscoidea</taxon>
        <taxon>Muscidae</taxon>
        <taxon>Stomoxys</taxon>
    </lineage>
</organism>
<keyword evidence="2" id="KW-0285">Flavoprotein</keyword>
<dbReference type="VEuPathDB" id="VectorBase:SCAU009361"/>
<dbReference type="AlphaFoldDB" id="A0A1I8PM34"/>
<evidence type="ECO:0000259" key="6">
    <source>
        <dbReference type="Pfam" id="PF01207"/>
    </source>
</evidence>
<proteinExistence type="predicted"/>
<dbReference type="GO" id="GO:0017150">
    <property type="term" value="F:tRNA dihydrouridine synthase activity"/>
    <property type="evidence" value="ECO:0007669"/>
    <property type="project" value="InterPro"/>
</dbReference>
<evidence type="ECO:0000256" key="4">
    <source>
        <dbReference type="ARBA" id="ARBA00022694"/>
    </source>
</evidence>
<dbReference type="EnsemblMetazoa" id="SCAU009361-RA">
    <property type="protein sequence ID" value="SCAU009361-PA"/>
    <property type="gene ID" value="SCAU009361"/>
</dbReference>
<accession>A0A1I8PM34</accession>
<dbReference type="Gene3D" id="3.20.20.70">
    <property type="entry name" value="Aldolase class I"/>
    <property type="match status" value="1"/>
</dbReference>
<keyword evidence="3" id="KW-0288">FMN</keyword>
<evidence type="ECO:0000256" key="2">
    <source>
        <dbReference type="ARBA" id="ARBA00022630"/>
    </source>
</evidence>
<dbReference type="KEGG" id="scac:106088212"/>
<evidence type="ECO:0000256" key="1">
    <source>
        <dbReference type="ARBA" id="ARBA00001917"/>
    </source>
</evidence>
<dbReference type="InterPro" id="IPR013785">
    <property type="entry name" value="Aldolase_TIM"/>
</dbReference>
<feature type="domain" description="DUS-like FMN-binding" evidence="6">
    <location>
        <begin position="28"/>
        <end position="259"/>
    </location>
</feature>
<keyword evidence="4" id="KW-0819">tRNA processing</keyword>
<dbReference type="OrthoDB" id="9977870at2759"/>
<comment type="cofactor">
    <cofactor evidence="1">
        <name>FMN</name>
        <dbReference type="ChEBI" id="CHEBI:58210"/>
    </cofactor>
</comment>
<dbReference type="CDD" id="cd02801">
    <property type="entry name" value="DUS_like_FMN"/>
    <property type="match status" value="1"/>
</dbReference>
<sequence length="391" mass="44697">MESINRRHHDIQEIFKEGRATDGFLRVAAPMVRYSKLEFRRLLKKHGVQLRFTPMIISDSFIRSEKARQNEFTTAPDDDPVIAQFAAKDAQEFVNSAKLIYPYVDGIDLNCGCPQSWAIAKGYGCGLLKQPELVKDIVRTVRRTVNEKFSISLKIRLLQHESSKTTVDFARQLQMCGADFLSLHGRTMWQKTSESLNIPAIRDVKAALSIPLIANGSVRTWKQACELHEQTRADGIMVARGLLSNPALFNPQYQEATSTPMQCVQDWLDIAAEAGDNIHFLCFHHHLTFMFGPTLKRKLRLEFNSFTSKEQIFDFFEENYNIKPNVYMENPSPPNTICNYDHFEPNVAKLNSVEDATTWNSNSNGKFFNEFTEDLESDEDCELGNSFFAEI</sequence>
<dbReference type="Pfam" id="PF01207">
    <property type="entry name" value="Dus"/>
    <property type="match status" value="1"/>
</dbReference>
<dbReference type="Proteomes" id="UP000095300">
    <property type="component" value="Unassembled WGS sequence"/>
</dbReference>
<protein>
    <recommendedName>
        <fullName evidence="6">DUS-like FMN-binding domain-containing protein</fullName>
    </recommendedName>
</protein>
<dbReference type="InterPro" id="IPR018517">
    <property type="entry name" value="tRNA_hU_synthase_CS"/>
</dbReference>
<evidence type="ECO:0000313" key="7">
    <source>
        <dbReference type="EnsemblMetazoa" id="SCAU009361-PA"/>
    </source>
</evidence>
<dbReference type="PROSITE" id="PS01136">
    <property type="entry name" value="UPF0034"/>
    <property type="match status" value="1"/>
</dbReference>
<name>A0A1I8PM34_STOCA</name>
<evidence type="ECO:0000313" key="8">
    <source>
        <dbReference type="Proteomes" id="UP000095300"/>
    </source>
</evidence>
<gene>
    <name evidence="7" type="primary">106088212</name>
</gene>
<dbReference type="GO" id="GO:0050660">
    <property type="term" value="F:flavin adenine dinucleotide binding"/>
    <property type="evidence" value="ECO:0007669"/>
    <property type="project" value="InterPro"/>
</dbReference>
<evidence type="ECO:0000256" key="5">
    <source>
        <dbReference type="ARBA" id="ARBA00023002"/>
    </source>
</evidence>
<reference evidence="7" key="1">
    <citation type="submission" date="2020-05" db="UniProtKB">
        <authorList>
            <consortium name="EnsemblMetazoa"/>
        </authorList>
    </citation>
    <scope>IDENTIFICATION</scope>
    <source>
        <strain evidence="7">USDA</strain>
    </source>
</reference>
<keyword evidence="8" id="KW-1185">Reference proteome</keyword>
<dbReference type="InterPro" id="IPR035587">
    <property type="entry name" value="DUS-like_FMN-bd"/>
</dbReference>
<keyword evidence="5" id="KW-0560">Oxidoreductase</keyword>
<dbReference type="STRING" id="35570.A0A1I8PM34"/>